<dbReference type="Proteomes" id="UP000035062">
    <property type="component" value="Unassembled WGS sequence"/>
</dbReference>
<keyword evidence="3" id="KW-1185">Reference proteome</keyword>
<organism evidence="2 3">
    <name type="scientific">Alishewanella agri BL06</name>
    <dbReference type="NCBI Taxonomy" id="1195246"/>
    <lineage>
        <taxon>Bacteria</taxon>
        <taxon>Pseudomonadati</taxon>
        <taxon>Pseudomonadota</taxon>
        <taxon>Gammaproteobacteria</taxon>
        <taxon>Alteromonadales</taxon>
        <taxon>Alteromonadaceae</taxon>
        <taxon>Alishewanella</taxon>
    </lineage>
</organism>
<dbReference type="RefSeq" id="WP_008983346.1">
    <property type="nucleotide sequence ID" value="NZ_AKKU01000001.1"/>
</dbReference>
<evidence type="ECO:0000313" key="2">
    <source>
        <dbReference type="EMBL" id="EIW90586.1"/>
    </source>
</evidence>
<dbReference type="InterPro" id="IPR000182">
    <property type="entry name" value="GNAT_dom"/>
</dbReference>
<dbReference type="PROSITE" id="PS51186">
    <property type="entry name" value="GNAT"/>
    <property type="match status" value="1"/>
</dbReference>
<dbReference type="eggNOG" id="COG1670">
    <property type="taxonomic scope" value="Bacteria"/>
</dbReference>
<name>I8UBD9_9ALTE</name>
<dbReference type="EMBL" id="AKKU01000001">
    <property type="protein sequence ID" value="EIW90586.1"/>
    <property type="molecule type" value="Genomic_DNA"/>
</dbReference>
<dbReference type="GO" id="GO:0016747">
    <property type="term" value="F:acyltransferase activity, transferring groups other than amino-acyl groups"/>
    <property type="evidence" value="ECO:0007669"/>
    <property type="project" value="InterPro"/>
</dbReference>
<sequence>MQLTDFTEVDYPTLINWIRSEELNYLWGGPLYRYPITCQQIAQHCGKDGIYPYLLTIKGEAAGYAELCRESESQYRVCRVFIADRYKGRGYAKQMLQLLVELAKDKFDAQTLTLAVFEHNVVALNLYRALGFQSMAEERCRLPNNEVWPLLRMEKRL</sequence>
<protein>
    <submittedName>
        <fullName evidence="2">Acetyltransferase</fullName>
    </submittedName>
</protein>
<comment type="caution">
    <text evidence="2">The sequence shown here is derived from an EMBL/GenBank/DDBJ whole genome shotgun (WGS) entry which is preliminary data.</text>
</comment>
<dbReference type="InterPro" id="IPR016181">
    <property type="entry name" value="Acyl_CoA_acyltransferase"/>
</dbReference>
<dbReference type="STRING" id="1195246.AGRI_01915"/>
<accession>I8UBD9</accession>
<dbReference type="SUPFAM" id="SSF55729">
    <property type="entry name" value="Acyl-CoA N-acyltransferases (Nat)"/>
    <property type="match status" value="1"/>
</dbReference>
<dbReference type="PANTHER" id="PTHR43415:SF3">
    <property type="entry name" value="GNAT-FAMILY ACETYLTRANSFERASE"/>
    <property type="match status" value="1"/>
</dbReference>
<proteinExistence type="predicted"/>
<dbReference type="Gene3D" id="3.40.630.30">
    <property type="match status" value="1"/>
</dbReference>
<gene>
    <name evidence="2" type="ORF">AGRI_01915</name>
</gene>
<dbReference type="PATRIC" id="fig|1195246.3.peg.376"/>
<dbReference type="AlphaFoldDB" id="I8UBD9"/>
<keyword evidence="2" id="KW-0808">Transferase</keyword>
<evidence type="ECO:0000313" key="3">
    <source>
        <dbReference type="Proteomes" id="UP000035062"/>
    </source>
</evidence>
<feature type="domain" description="N-acetyltransferase" evidence="1">
    <location>
        <begin position="1"/>
        <end position="157"/>
    </location>
</feature>
<evidence type="ECO:0000259" key="1">
    <source>
        <dbReference type="PROSITE" id="PS51186"/>
    </source>
</evidence>
<reference evidence="2 3" key="1">
    <citation type="journal article" date="2012" name="J. Bacteriol.">
        <title>Genome Sequence of Pectin-Degrading Alishewanella agri, Isolated from Landfill Soil.</title>
        <authorList>
            <person name="Kim J."/>
            <person name="Jung J."/>
            <person name="Sung J.S."/>
            <person name="Chun J."/>
            <person name="Park W."/>
        </authorList>
    </citation>
    <scope>NUCLEOTIDE SEQUENCE [LARGE SCALE GENOMIC DNA]</scope>
    <source>
        <strain evidence="2 3">BL06</strain>
    </source>
</reference>
<dbReference type="Pfam" id="PF00583">
    <property type="entry name" value="Acetyltransf_1"/>
    <property type="match status" value="1"/>
</dbReference>
<dbReference type="PANTHER" id="PTHR43415">
    <property type="entry name" value="SPERMIDINE N(1)-ACETYLTRANSFERASE"/>
    <property type="match status" value="1"/>
</dbReference>